<proteinExistence type="predicted"/>
<reference evidence="1 2" key="1">
    <citation type="submission" date="2014-11" db="EMBL/GenBank/DDBJ databases">
        <title>Symbiosis island explosion on the genome of extra-slow-growing strains of soybean bradyrhizobia with massive insertion sequences.</title>
        <authorList>
            <person name="Iida T."/>
            <person name="Minamisawa K."/>
        </authorList>
    </citation>
    <scope>NUCLEOTIDE SEQUENCE [LARGE SCALE GENOMIC DNA]</scope>
    <source>
        <strain evidence="1 2">NK6</strain>
    </source>
</reference>
<evidence type="ECO:0000313" key="2">
    <source>
        <dbReference type="Proteomes" id="UP000063308"/>
    </source>
</evidence>
<dbReference type="AlphaFoldDB" id="A0A0E4BRY4"/>
<gene>
    <name evidence="1" type="ORF">NK6_6123</name>
</gene>
<sequence length="42" mass="4636">MTSEKGPNIKKKQKCKNCEGKGLLKKGDKVVKCQRCKGTGVR</sequence>
<dbReference type="InterPro" id="IPR036410">
    <property type="entry name" value="HSP_DnaJ_Cys-rich_dom_sf"/>
</dbReference>
<name>A0A0E4BRY4_9BRAD</name>
<organism evidence="1 2">
    <name type="scientific">Bradyrhizobium diazoefficiens</name>
    <dbReference type="NCBI Taxonomy" id="1355477"/>
    <lineage>
        <taxon>Bacteria</taxon>
        <taxon>Pseudomonadati</taxon>
        <taxon>Pseudomonadota</taxon>
        <taxon>Alphaproteobacteria</taxon>
        <taxon>Hyphomicrobiales</taxon>
        <taxon>Nitrobacteraceae</taxon>
        <taxon>Bradyrhizobium</taxon>
    </lineage>
</organism>
<evidence type="ECO:0000313" key="1">
    <source>
        <dbReference type="EMBL" id="BAR59277.1"/>
    </source>
</evidence>
<dbReference type="Gene3D" id="2.10.230.10">
    <property type="entry name" value="Heat shock protein DnaJ, cysteine-rich domain"/>
    <property type="match status" value="1"/>
</dbReference>
<dbReference type="EMBL" id="AP014685">
    <property type="protein sequence ID" value="BAR59277.1"/>
    <property type="molecule type" value="Genomic_DNA"/>
</dbReference>
<dbReference type="Proteomes" id="UP000063308">
    <property type="component" value="Chromosome"/>
</dbReference>
<dbReference type="RefSeq" id="WP_007600646.1">
    <property type="nucleotide sequence ID" value="NZ_AJQI01000256.1"/>
</dbReference>
<accession>A0A0E4BRY4</accession>
<protein>
    <submittedName>
        <fullName evidence="1">Uncharacterized protein</fullName>
    </submittedName>
</protein>
<dbReference type="SUPFAM" id="SSF57938">
    <property type="entry name" value="DnaJ/Hsp40 cysteine-rich domain"/>
    <property type="match status" value="1"/>
</dbReference>
<dbReference type="GeneID" id="81088217"/>